<accession>A0ABS5IJ57</accession>
<dbReference type="PROSITE" id="PS50929">
    <property type="entry name" value="ABC_TM1F"/>
    <property type="match status" value="1"/>
</dbReference>
<evidence type="ECO:0000313" key="10">
    <source>
        <dbReference type="EMBL" id="MBR9973743.1"/>
    </source>
</evidence>
<evidence type="ECO:0000259" key="8">
    <source>
        <dbReference type="PROSITE" id="PS50893"/>
    </source>
</evidence>
<dbReference type="InterPro" id="IPR039421">
    <property type="entry name" value="Type_1_exporter"/>
</dbReference>
<sequence length="591" mass="63434">MRPFLKALGSLPRTVPALALTVVAGLGEGFGLALFLPLMERLTGGDSGIARSVPVVGPWLEALGLVSSPLVMIAMVLVAVSGSFALAWARDITILRAKFAFIAQRRTALLDALLHARWSHMARQSSGDTVNLLLTECHRAGNALASQISLLGTLFQILVYLALGVLMSWQLLLLSTALLILVAVVVRPLMRRTGLLGEASTTANQEYSHRLVDLLRGLRLIRVTAAEAMISARMASLADRVSHVFAEGEITTATAYFITQLLPVVVFAGLLAVATGGLGVDLPILLGMLLILSRLAPRLAQLQQQYQSCLINLAALVPLERLLTETLAAREDTGAGQREEFHRLVEGISFRAVTYRYEPEGAAVLDKIDLAIGRNQMVGIVGRSGAGKSTIIDLLAGLRSPTHGEILVDGRPLASLDMLSWRWRLGYVTQDLMLFNDTLRNNLLLGRNYPQQDIEDAIAAADLTEVISTLPDGLDTITGEGGIRLSGGQRQRVALARALLGKPDVLLLDEATSALDNESERTVLKAIEGLRDKLAVVIVAHRLSTVRKADVIYLLDRGVVAETGTYESLAAKGGQFSQLIGAADRGERGAP</sequence>
<feature type="transmembrane region" description="Helical" evidence="7">
    <location>
        <begin position="264"/>
        <end position="292"/>
    </location>
</feature>
<feature type="transmembrane region" description="Helical" evidence="7">
    <location>
        <begin position="143"/>
        <end position="163"/>
    </location>
</feature>
<dbReference type="Proteomes" id="UP000680714">
    <property type="component" value="Unassembled WGS sequence"/>
</dbReference>
<dbReference type="Gene3D" id="1.20.1560.10">
    <property type="entry name" value="ABC transporter type 1, transmembrane domain"/>
    <property type="match status" value="1"/>
</dbReference>
<dbReference type="SUPFAM" id="SSF52540">
    <property type="entry name" value="P-loop containing nucleoside triphosphate hydrolases"/>
    <property type="match status" value="1"/>
</dbReference>
<dbReference type="GO" id="GO:0005524">
    <property type="term" value="F:ATP binding"/>
    <property type="evidence" value="ECO:0007669"/>
    <property type="project" value="UniProtKB-KW"/>
</dbReference>
<gene>
    <name evidence="10" type="ORF">KEC16_18610</name>
</gene>
<name>A0ABS5IJ57_9PROT</name>
<dbReference type="InterPro" id="IPR036640">
    <property type="entry name" value="ABC1_TM_sf"/>
</dbReference>
<dbReference type="RefSeq" id="WP_211551755.1">
    <property type="nucleotide sequence ID" value="NZ_JAGTUF010000030.1"/>
</dbReference>
<dbReference type="InterPro" id="IPR011527">
    <property type="entry name" value="ABC1_TM_dom"/>
</dbReference>
<protein>
    <submittedName>
        <fullName evidence="10">ABC transporter ATP-binding protein</fullName>
    </submittedName>
</protein>
<evidence type="ECO:0000256" key="1">
    <source>
        <dbReference type="ARBA" id="ARBA00004651"/>
    </source>
</evidence>
<keyword evidence="5 7" id="KW-1133">Transmembrane helix</keyword>
<keyword evidence="3" id="KW-0547">Nucleotide-binding</keyword>
<feature type="transmembrane region" description="Helical" evidence="7">
    <location>
        <begin position="169"/>
        <end position="186"/>
    </location>
</feature>
<keyword evidence="4 10" id="KW-0067">ATP-binding</keyword>
<dbReference type="Pfam" id="PF00005">
    <property type="entry name" value="ABC_tran"/>
    <property type="match status" value="1"/>
</dbReference>
<dbReference type="SUPFAM" id="SSF90123">
    <property type="entry name" value="ABC transporter transmembrane region"/>
    <property type="match status" value="1"/>
</dbReference>
<dbReference type="InterPro" id="IPR003439">
    <property type="entry name" value="ABC_transporter-like_ATP-bd"/>
</dbReference>
<feature type="domain" description="ABC transmembrane type-1" evidence="9">
    <location>
        <begin position="17"/>
        <end position="308"/>
    </location>
</feature>
<dbReference type="PROSITE" id="PS00211">
    <property type="entry name" value="ABC_TRANSPORTER_1"/>
    <property type="match status" value="1"/>
</dbReference>
<proteinExistence type="predicted"/>
<dbReference type="InterPro" id="IPR017871">
    <property type="entry name" value="ABC_transporter-like_CS"/>
</dbReference>
<comment type="subcellular location">
    <subcellularLocation>
        <location evidence="1">Cell membrane</location>
        <topology evidence="1">Multi-pass membrane protein</topology>
    </subcellularLocation>
</comment>
<dbReference type="InterPro" id="IPR027417">
    <property type="entry name" value="P-loop_NTPase"/>
</dbReference>
<keyword evidence="11" id="KW-1185">Reference proteome</keyword>
<evidence type="ECO:0000256" key="4">
    <source>
        <dbReference type="ARBA" id="ARBA00022840"/>
    </source>
</evidence>
<dbReference type="Pfam" id="PF00664">
    <property type="entry name" value="ABC_membrane"/>
    <property type="match status" value="1"/>
</dbReference>
<evidence type="ECO:0000256" key="2">
    <source>
        <dbReference type="ARBA" id="ARBA00022692"/>
    </source>
</evidence>
<dbReference type="EMBL" id="JAGTUF010000030">
    <property type="protein sequence ID" value="MBR9973743.1"/>
    <property type="molecule type" value="Genomic_DNA"/>
</dbReference>
<dbReference type="Gene3D" id="3.40.50.300">
    <property type="entry name" value="P-loop containing nucleotide triphosphate hydrolases"/>
    <property type="match status" value="1"/>
</dbReference>
<dbReference type="SMART" id="SM00382">
    <property type="entry name" value="AAA"/>
    <property type="match status" value="1"/>
</dbReference>
<dbReference type="PROSITE" id="PS50893">
    <property type="entry name" value="ABC_TRANSPORTER_2"/>
    <property type="match status" value="1"/>
</dbReference>
<feature type="transmembrane region" description="Helical" evidence="7">
    <location>
        <begin position="59"/>
        <end position="89"/>
    </location>
</feature>
<feature type="domain" description="ABC transporter" evidence="8">
    <location>
        <begin position="348"/>
        <end position="582"/>
    </location>
</feature>
<feature type="transmembrane region" description="Helical" evidence="7">
    <location>
        <begin position="15"/>
        <end position="39"/>
    </location>
</feature>
<reference evidence="10 11" key="1">
    <citation type="submission" date="2021-04" db="EMBL/GenBank/DDBJ databases">
        <title>Magnetospirillum sulfuroxidans sp. nov., a facultative chemolithoautotrophic sulfur-oxidizing alphaproteobacterium isolated from freshwater sediment and proposals for Paramagetospirillum gen. nov., and Magnetospirillaceae fam. nov.</title>
        <authorList>
            <person name="Koziaeva V."/>
            <person name="Geelhoed J.S."/>
            <person name="Sorokin D.Y."/>
            <person name="Grouzdev D.S."/>
        </authorList>
    </citation>
    <scope>NUCLEOTIDE SEQUENCE [LARGE SCALE GENOMIC DNA]</scope>
    <source>
        <strain evidence="10 11">J10</strain>
    </source>
</reference>
<keyword evidence="6 7" id="KW-0472">Membrane</keyword>
<dbReference type="PANTHER" id="PTHR43394:SF1">
    <property type="entry name" value="ATP-BINDING CASSETTE SUB-FAMILY B MEMBER 10, MITOCHONDRIAL"/>
    <property type="match status" value="1"/>
</dbReference>
<evidence type="ECO:0000256" key="7">
    <source>
        <dbReference type="SAM" id="Phobius"/>
    </source>
</evidence>
<keyword evidence="2 7" id="KW-0812">Transmembrane</keyword>
<evidence type="ECO:0000259" key="9">
    <source>
        <dbReference type="PROSITE" id="PS50929"/>
    </source>
</evidence>
<comment type="caution">
    <text evidence="10">The sequence shown here is derived from an EMBL/GenBank/DDBJ whole genome shotgun (WGS) entry which is preliminary data.</text>
</comment>
<evidence type="ECO:0000256" key="6">
    <source>
        <dbReference type="ARBA" id="ARBA00023136"/>
    </source>
</evidence>
<evidence type="ECO:0000256" key="3">
    <source>
        <dbReference type="ARBA" id="ARBA00022741"/>
    </source>
</evidence>
<evidence type="ECO:0000313" key="11">
    <source>
        <dbReference type="Proteomes" id="UP000680714"/>
    </source>
</evidence>
<dbReference type="PANTHER" id="PTHR43394">
    <property type="entry name" value="ATP-DEPENDENT PERMEASE MDL1, MITOCHONDRIAL"/>
    <property type="match status" value="1"/>
</dbReference>
<dbReference type="InterPro" id="IPR003593">
    <property type="entry name" value="AAA+_ATPase"/>
</dbReference>
<organism evidence="10 11">
    <name type="scientific">Magnetospirillum sulfuroxidans</name>
    <dbReference type="NCBI Taxonomy" id="611300"/>
    <lineage>
        <taxon>Bacteria</taxon>
        <taxon>Pseudomonadati</taxon>
        <taxon>Pseudomonadota</taxon>
        <taxon>Alphaproteobacteria</taxon>
        <taxon>Rhodospirillales</taxon>
        <taxon>Rhodospirillaceae</taxon>
        <taxon>Magnetospirillum</taxon>
    </lineage>
</organism>
<evidence type="ECO:0000256" key="5">
    <source>
        <dbReference type="ARBA" id="ARBA00022989"/>
    </source>
</evidence>